<dbReference type="InterPro" id="IPR000182">
    <property type="entry name" value="GNAT_dom"/>
</dbReference>
<dbReference type="InterPro" id="IPR050832">
    <property type="entry name" value="Bact_Acetyltransf"/>
</dbReference>
<protein>
    <submittedName>
        <fullName evidence="4">GNAT family N-acetyltransferase</fullName>
    </submittedName>
</protein>
<name>A0A4S2D7F3_STEMA</name>
<dbReference type="RefSeq" id="WP_136003047.1">
    <property type="nucleotide sequence ID" value="NZ_SRYW01000001.1"/>
</dbReference>
<gene>
    <name evidence="4" type="ORF">E5352_01140</name>
</gene>
<dbReference type="CDD" id="cd04301">
    <property type="entry name" value="NAT_SF"/>
    <property type="match status" value="1"/>
</dbReference>
<evidence type="ECO:0000313" key="5">
    <source>
        <dbReference type="Proteomes" id="UP000306631"/>
    </source>
</evidence>
<proteinExistence type="predicted"/>
<dbReference type="Proteomes" id="UP000306631">
    <property type="component" value="Unassembled WGS sequence"/>
</dbReference>
<reference evidence="4 5" key="1">
    <citation type="submission" date="2019-04" db="EMBL/GenBank/DDBJ databases">
        <title>Microbes associate with the intestines of laboratory mice.</title>
        <authorList>
            <person name="Navarre W."/>
            <person name="Wong E."/>
            <person name="Huang K."/>
            <person name="Tropini C."/>
            <person name="Ng K."/>
            <person name="Yu B."/>
        </authorList>
    </citation>
    <scope>NUCLEOTIDE SEQUENCE [LARGE SCALE GENOMIC DNA]</scope>
    <source>
        <strain evidence="4 5">NM62_B4-13</strain>
    </source>
</reference>
<evidence type="ECO:0000256" key="1">
    <source>
        <dbReference type="ARBA" id="ARBA00022679"/>
    </source>
</evidence>
<evidence type="ECO:0000259" key="3">
    <source>
        <dbReference type="PROSITE" id="PS51186"/>
    </source>
</evidence>
<dbReference type="OrthoDB" id="143110at2"/>
<dbReference type="EMBL" id="SRYW01000001">
    <property type="protein sequence ID" value="TGY37195.1"/>
    <property type="molecule type" value="Genomic_DNA"/>
</dbReference>
<comment type="caution">
    <text evidence="4">The sequence shown here is derived from an EMBL/GenBank/DDBJ whole genome shotgun (WGS) entry which is preliminary data.</text>
</comment>
<feature type="domain" description="N-acetyltransferase" evidence="3">
    <location>
        <begin position="3"/>
        <end position="170"/>
    </location>
</feature>
<dbReference type="PANTHER" id="PTHR43877">
    <property type="entry name" value="AMINOALKYLPHOSPHONATE N-ACETYLTRANSFERASE-RELATED-RELATED"/>
    <property type="match status" value="1"/>
</dbReference>
<accession>A0A4S2D7F3</accession>
<dbReference type="PROSITE" id="PS51186">
    <property type="entry name" value="GNAT"/>
    <property type="match status" value="1"/>
</dbReference>
<dbReference type="GO" id="GO:0016747">
    <property type="term" value="F:acyltransferase activity, transferring groups other than amino-acyl groups"/>
    <property type="evidence" value="ECO:0007669"/>
    <property type="project" value="InterPro"/>
</dbReference>
<dbReference type="InterPro" id="IPR016181">
    <property type="entry name" value="Acyl_CoA_acyltransferase"/>
</dbReference>
<evidence type="ECO:0000256" key="2">
    <source>
        <dbReference type="ARBA" id="ARBA00023315"/>
    </source>
</evidence>
<organism evidence="4 5">
    <name type="scientific">Stenotrophomonas maltophilia</name>
    <name type="common">Pseudomonas maltophilia</name>
    <name type="synonym">Xanthomonas maltophilia</name>
    <dbReference type="NCBI Taxonomy" id="40324"/>
    <lineage>
        <taxon>Bacteria</taxon>
        <taxon>Pseudomonadati</taxon>
        <taxon>Pseudomonadota</taxon>
        <taxon>Gammaproteobacteria</taxon>
        <taxon>Lysobacterales</taxon>
        <taxon>Lysobacteraceae</taxon>
        <taxon>Stenotrophomonas</taxon>
        <taxon>Stenotrophomonas maltophilia group</taxon>
    </lineage>
</organism>
<dbReference type="SUPFAM" id="SSF55729">
    <property type="entry name" value="Acyl-CoA N-acyltransferases (Nat)"/>
    <property type="match status" value="1"/>
</dbReference>
<dbReference type="AlphaFoldDB" id="A0A4S2D7F3"/>
<sequence>MSLHIRRATVADADALSAIAIATYTETFGDSYPPDDLHAFLQAHYSPAPQRRELEDPHSAVWLLEEDGRAVGYLAAGPNGLPHADARPGDIELKRLYVLARHQSGGHGARLMDAFLTWLDQPARRTLWVGVWSENHGAQRFYARYGCVPVGQYDFVVGDSRDLEFILRRP</sequence>
<dbReference type="Pfam" id="PF00583">
    <property type="entry name" value="Acetyltransf_1"/>
    <property type="match status" value="1"/>
</dbReference>
<dbReference type="Gene3D" id="3.40.630.30">
    <property type="match status" value="1"/>
</dbReference>
<keyword evidence="2" id="KW-0012">Acyltransferase</keyword>
<evidence type="ECO:0000313" key="4">
    <source>
        <dbReference type="EMBL" id="TGY37195.1"/>
    </source>
</evidence>
<keyword evidence="1 4" id="KW-0808">Transferase</keyword>